<accession>A0AAU6SD63</accession>
<evidence type="ECO:0000313" key="1">
    <source>
        <dbReference type="EMBL" id="WZO34792.1"/>
    </source>
</evidence>
<gene>
    <name evidence="1" type="ORF">MRBLWS13_002460</name>
</gene>
<dbReference type="EMBL" id="CP151632">
    <property type="protein sequence ID" value="WZO34792.1"/>
    <property type="molecule type" value="Genomic_DNA"/>
</dbReference>
<dbReference type="RefSeq" id="WP_349425658.1">
    <property type="nucleotide sequence ID" value="NZ_CP151632.1"/>
</dbReference>
<dbReference type="AlphaFoldDB" id="A0AAU6SD63"/>
<reference evidence="1" key="1">
    <citation type="submission" date="2024-04" db="EMBL/GenBank/DDBJ databases">
        <authorList>
            <person name="Roder T."/>
            <person name="Oberhansli S."/>
            <person name="Kreuzer M."/>
        </authorList>
    </citation>
    <scope>NUCLEOTIDE SEQUENCE</scope>
    <source>
        <strain evidence="1">LWS13-1.2</strain>
    </source>
</reference>
<organism evidence="1">
    <name type="scientific">Microbacterium sp. LWS13-1.2</name>
    <dbReference type="NCBI Taxonomy" id="3135264"/>
    <lineage>
        <taxon>Bacteria</taxon>
        <taxon>Bacillati</taxon>
        <taxon>Actinomycetota</taxon>
        <taxon>Actinomycetes</taxon>
        <taxon>Micrococcales</taxon>
        <taxon>Microbacteriaceae</taxon>
        <taxon>Microbacterium</taxon>
    </lineage>
</organism>
<proteinExistence type="predicted"/>
<protein>
    <submittedName>
        <fullName evidence="1">Uncharacterized protein</fullName>
    </submittedName>
</protein>
<sequence length="100" mass="10517">MTLVPPVADAASHQLAEVVRELARLLDRIADAALVARGLADAVDWQAKAATAFHDRATAWAGDVSGLTCLTETVRYDVARARERAAFAESLSAVLSGAGR</sequence>
<name>A0AAU6SD63_9MICO</name>